<protein>
    <submittedName>
        <fullName evidence="2">Uncharacterized protein</fullName>
    </submittedName>
</protein>
<name>A0ABQ3TUV3_STRHY</name>
<proteinExistence type="predicted"/>
<keyword evidence="3" id="KW-1185">Reference proteome</keyword>
<evidence type="ECO:0000313" key="3">
    <source>
        <dbReference type="Proteomes" id="UP001054854"/>
    </source>
</evidence>
<accession>A0ABQ3TUV3</accession>
<feature type="compositionally biased region" description="Basic and acidic residues" evidence="1">
    <location>
        <begin position="13"/>
        <end position="24"/>
    </location>
</feature>
<comment type="caution">
    <text evidence="2">The sequence shown here is derived from an EMBL/GenBank/DDBJ whole genome shotgun (WGS) entry which is preliminary data.</text>
</comment>
<sequence length="168" mass="18443">MRYGISAISALPGRERGSEEDRDAVESRLRALGLVKRALTRYSRSRQRTAVVVGRSGVDDRATEGGGAGGRVEEEHADEALPVLDDMQRATNAEETVSLGDVVRAEQDRLGAWPVPIYVVERAGPAADDDQARIVSRETRCRASAPARRPERQRSRQPLGRLPFGIVR</sequence>
<feature type="region of interest" description="Disordered" evidence="1">
    <location>
        <begin position="58"/>
        <end position="77"/>
    </location>
</feature>
<dbReference type="Proteomes" id="UP001054854">
    <property type="component" value="Unassembled WGS sequence"/>
</dbReference>
<feature type="region of interest" description="Disordered" evidence="1">
    <location>
        <begin position="1"/>
        <end position="24"/>
    </location>
</feature>
<organism evidence="2 3">
    <name type="scientific">Streptomyces hygroscopicus</name>
    <dbReference type="NCBI Taxonomy" id="1912"/>
    <lineage>
        <taxon>Bacteria</taxon>
        <taxon>Bacillati</taxon>
        <taxon>Actinomycetota</taxon>
        <taxon>Actinomycetes</taxon>
        <taxon>Kitasatosporales</taxon>
        <taxon>Streptomycetaceae</taxon>
        <taxon>Streptomyces</taxon>
        <taxon>Streptomyces violaceusniger group</taxon>
    </lineage>
</organism>
<dbReference type="EMBL" id="BNEK01000003">
    <property type="protein sequence ID" value="GHJ27095.1"/>
    <property type="molecule type" value="Genomic_DNA"/>
</dbReference>
<evidence type="ECO:0000313" key="2">
    <source>
        <dbReference type="EMBL" id="GHJ27095.1"/>
    </source>
</evidence>
<evidence type="ECO:0000256" key="1">
    <source>
        <dbReference type="SAM" id="MobiDB-lite"/>
    </source>
</evidence>
<reference evidence="2" key="1">
    <citation type="submission" date="2024-05" db="EMBL/GenBank/DDBJ databases">
        <title>Whole genome shotgun sequence of Streptomyces hygroscopicus NBRC 113678.</title>
        <authorList>
            <person name="Komaki H."/>
            <person name="Tamura T."/>
        </authorList>
    </citation>
    <scope>NUCLEOTIDE SEQUENCE</scope>
    <source>
        <strain evidence="2">N11-34</strain>
    </source>
</reference>
<feature type="region of interest" description="Disordered" evidence="1">
    <location>
        <begin position="139"/>
        <end position="168"/>
    </location>
</feature>
<gene>
    <name evidence="2" type="ORF">TPA0910_15280</name>
</gene>